<dbReference type="Pfam" id="PF00728">
    <property type="entry name" value="Glyco_hydro_20"/>
    <property type="match status" value="1"/>
</dbReference>
<dbReference type="SUPFAM" id="SSF55545">
    <property type="entry name" value="beta-N-acetylhexosaminidase-like domain"/>
    <property type="match status" value="1"/>
</dbReference>
<dbReference type="PRINTS" id="PR00738">
    <property type="entry name" value="GLHYDRLASE20"/>
</dbReference>
<dbReference type="GO" id="GO:0030203">
    <property type="term" value="P:glycosaminoglycan metabolic process"/>
    <property type="evidence" value="ECO:0007669"/>
    <property type="project" value="TreeGrafter"/>
</dbReference>
<dbReference type="AlphaFoldDB" id="A0A7J6LUM1"/>
<dbReference type="OrthoDB" id="428480at2759"/>
<dbReference type="GO" id="GO:0005975">
    <property type="term" value="P:carbohydrate metabolic process"/>
    <property type="evidence" value="ECO:0007669"/>
    <property type="project" value="InterPro"/>
</dbReference>
<reference evidence="7 8" key="1">
    <citation type="submission" date="2020-04" db="EMBL/GenBank/DDBJ databases">
        <title>Perkinsus chesapeaki whole genome sequence.</title>
        <authorList>
            <person name="Bogema D.R."/>
        </authorList>
    </citation>
    <scope>NUCLEOTIDE SEQUENCE [LARGE SCALE GENOMIC DNA]</scope>
    <source>
        <strain evidence="7">ATCC PRA-425</strain>
    </source>
</reference>
<dbReference type="InterPro" id="IPR015883">
    <property type="entry name" value="Glyco_hydro_20_cat"/>
</dbReference>
<evidence type="ECO:0000256" key="5">
    <source>
        <dbReference type="PIRSR" id="PIRSR625705-1"/>
    </source>
</evidence>
<evidence type="ECO:0000313" key="8">
    <source>
        <dbReference type="Proteomes" id="UP000591131"/>
    </source>
</evidence>
<gene>
    <name evidence="7" type="ORF">FOL47_005990</name>
</gene>
<sequence>MPRSKACSFQLKRWPMTSLPYRRYRVVGSVSSVLFAKVAAASVPPQPELLVWPVPKSMKINPKVQNIFNDGEYYFDFYLGKESTERKGSTNGPVVQEDLDFVRKTLYKQKSGNPVKTAVVYDSEQPREGYELNCEKLRCHMKYSTRVGFLYGAATGFQIAHNHKEDLFSLLYHGFTVVDYPSFDHRGMLIDTGRRYLPVSVIEKNLIIMAWTKMNVLHWHLSDDISFSLKLDSFPDLQKKNPTPVSYSPAEVRSVVKFANRLGIKVIPEIDVPAHTTSWLRGYPWLTGDAKYWMDPINDKTREMTVAVMSEVVDIFYNNASGRINNGDKVLHLGGDEIGDAWDSAALTKWTQEHGKFHNRTDLVDYWLSHAVKEVKEKTGATVILWNDFLNDNPTETDVVDTWQIWLYDASRTLAMAESGKFRSLIFSSAFYLDLLGQDWAAFYDVPFKRDKNGILVGGEACMWGESVDESVFMPRVWPRAAAVAERLWCAEDDICPFNHEWAVNRLARTRCFLSAAVLGHSAPGDIAPIGNYKDISNPSTSYM</sequence>
<dbReference type="GO" id="GO:0004563">
    <property type="term" value="F:beta-N-acetylhexosaminidase activity"/>
    <property type="evidence" value="ECO:0007669"/>
    <property type="project" value="UniProtKB-EC"/>
</dbReference>
<comment type="catalytic activity">
    <reaction evidence="1">
        <text>Hydrolysis of terminal non-reducing N-acetyl-D-hexosamine residues in N-acetyl-beta-D-hexosaminides.</text>
        <dbReference type="EC" id="3.2.1.52"/>
    </reaction>
</comment>
<evidence type="ECO:0000256" key="1">
    <source>
        <dbReference type="ARBA" id="ARBA00001231"/>
    </source>
</evidence>
<evidence type="ECO:0000313" key="7">
    <source>
        <dbReference type="EMBL" id="KAF4662957.1"/>
    </source>
</evidence>
<evidence type="ECO:0000259" key="6">
    <source>
        <dbReference type="Pfam" id="PF00728"/>
    </source>
</evidence>
<dbReference type="InterPro" id="IPR029018">
    <property type="entry name" value="Hex-like_dom2"/>
</dbReference>
<dbReference type="Gene3D" id="3.20.20.80">
    <property type="entry name" value="Glycosidases"/>
    <property type="match status" value="1"/>
</dbReference>
<evidence type="ECO:0000256" key="3">
    <source>
        <dbReference type="ARBA" id="ARBA00012663"/>
    </source>
</evidence>
<proteinExistence type="inferred from homology"/>
<organism evidence="7 8">
    <name type="scientific">Perkinsus chesapeaki</name>
    <name type="common">Clam parasite</name>
    <name type="synonym">Perkinsus andrewsi</name>
    <dbReference type="NCBI Taxonomy" id="330153"/>
    <lineage>
        <taxon>Eukaryota</taxon>
        <taxon>Sar</taxon>
        <taxon>Alveolata</taxon>
        <taxon>Perkinsozoa</taxon>
        <taxon>Perkinsea</taxon>
        <taxon>Perkinsida</taxon>
        <taxon>Perkinsidae</taxon>
        <taxon>Perkinsus</taxon>
    </lineage>
</organism>
<comment type="similarity">
    <text evidence="2">Belongs to the glycosyl hydrolase 20 family.</text>
</comment>
<dbReference type="InterPro" id="IPR025705">
    <property type="entry name" value="Beta_hexosaminidase_sua/sub"/>
</dbReference>
<keyword evidence="8" id="KW-1185">Reference proteome</keyword>
<dbReference type="GO" id="GO:0016020">
    <property type="term" value="C:membrane"/>
    <property type="evidence" value="ECO:0007669"/>
    <property type="project" value="TreeGrafter"/>
</dbReference>
<dbReference type="EC" id="3.2.1.52" evidence="3"/>
<comment type="caution">
    <text evidence="7">The sequence shown here is derived from an EMBL/GenBank/DDBJ whole genome shotgun (WGS) entry which is preliminary data.</text>
</comment>
<dbReference type="Proteomes" id="UP000591131">
    <property type="component" value="Unassembled WGS sequence"/>
</dbReference>
<feature type="active site" description="Proton donor" evidence="5">
    <location>
        <position position="337"/>
    </location>
</feature>
<keyword evidence="4" id="KW-0378">Hydrolase</keyword>
<name>A0A7J6LUM1_PERCH</name>
<dbReference type="PANTHER" id="PTHR22600:SF21">
    <property type="entry name" value="BETA-HEXOSAMINIDASE A"/>
    <property type="match status" value="1"/>
</dbReference>
<evidence type="ECO:0000256" key="4">
    <source>
        <dbReference type="ARBA" id="ARBA00022801"/>
    </source>
</evidence>
<evidence type="ECO:0000256" key="2">
    <source>
        <dbReference type="ARBA" id="ARBA00006285"/>
    </source>
</evidence>
<dbReference type="InterPro" id="IPR017853">
    <property type="entry name" value="GH"/>
</dbReference>
<dbReference type="SUPFAM" id="SSF51445">
    <property type="entry name" value="(Trans)glycosidases"/>
    <property type="match status" value="1"/>
</dbReference>
<accession>A0A7J6LUM1</accession>
<dbReference type="PANTHER" id="PTHR22600">
    <property type="entry name" value="BETA-HEXOSAMINIDASE"/>
    <property type="match status" value="1"/>
</dbReference>
<dbReference type="EMBL" id="JAAPAO010000331">
    <property type="protein sequence ID" value="KAF4662957.1"/>
    <property type="molecule type" value="Genomic_DNA"/>
</dbReference>
<feature type="domain" description="Glycoside hydrolase family 20 catalytic" evidence="6">
    <location>
        <begin position="183"/>
        <end position="490"/>
    </location>
</feature>
<protein>
    <recommendedName>
        <fullName evidence="3">beta-N-acetylhexosaminidase</fullName>
        <ecNumber evidence="3">3.2.1.52</ecNumber>
    </recommendedName>
</protein>